<name>A0A840NIL9_9PSEU</name>
<dbReference type="Proteomes" id="UP000580474">
    <property type="component" value="Unassembled WGS sequence"/>
</dbReference>
<comment type="caution">
    <text evidence="1">The sequence shown here is derived from an EMBL/GenBank/DDBJ whole genome shotgun (WGS) entry which is preliminary data.</text>
</comment>
<accession>A0A840NIL9</accession>
<dbReference type="EMBL" id="JACHIV010000001">
    <property type="protein sequence ID" value="MBB5070033.1"/>
    <property type="molecule type" value="Genomic_DNA"/>
</dbReference>
<proteinExistence type="predicted"/>
<evidence type="ECO:0008006" key="3">
    <source>
        <dbReference type="Google" id="ProtNLM"/>
    </source>
</evidence>
<keyword evidence="2" id="KW-1185">Reference proteome</keyword>
<sequence length="129" mass="14127">MPDSTSWQAELAHAGEHAAITAHQPDVLAELLEHSARAWHSANPVTAESQWIRALTIRLCLPSDDALLATVDALTQLYAQHHRWSLVLDLNLWLLAYCDDHGHLAGAVHAHLALVHAGRSLPAREHLGP</sequence>
<reference evidence="1 2" key="1">
    <citation type="submission" date="2020-08" db="EMBL/GenBank/DDBJ databases">
        <title>Sequencing the genomes of 1000 actinobacteria strains.</title>
        <authorList>
            <person name="Klenk H.-P."/>
        </authorList>
    </citation>
    <scope>NUCLEOTIDE SEQUENCE [LARGE SCALE GENOMIC DNA]</scope>
    <source>
        <strain evidence="1 2">DSM 45582</strain>
    </source>
</reference>
<evidence type="ECO:0000313" key="1">
    <source>
        <dbReference type="EMBL" id="MBB5070033.1"/>
    </source>
</evidence>
<organism evidence="1 2">
    <name type="scientific">Saccharopolyspora gloriosae</name>
    <dbReference type="NCBI Taxonomy" id="455344"/>
    <lineage>
        <taxon>Bacteria</taxon>
        <taxon>Bacillati</taxon>
        <taxon>Actinomycetota</taxon>
        <taxon>Actinomycetes</taxon>
        <taxon>Pseudonocardiales</taxon>
        <taxon>Pseudonocardiaceae</taxon>
        <taxon>Saccharopolyspora</taxon>
    </lineage>
</organism>
<evidence type="ECO:0000313" key="2">
    <source>
        <dbReference type="Proteomes" id="UP000580474"/>
    </source>
</evidence>
<dbReference type="RefSeq" id="WP_184479626.1">
    <property type="nucleotide sequence ID" value="NZ_JACHIV010000001.1"/>
</dbReference>
<dbReference type="AlphaFoldDB" id="A0A840NIL9"/>
<protein>
    <recommendedName>
        <fullName evidence="3">Tetratricopeptide repeat protein</fullName>
    </recommendedName>
</protein>
<gene>
    <name evidence="1" type="ORF">BJ969_003121</name>
</gene>